<keyword evidence="3" id="KW-1185">Reference proteome</keyword>
<dbReference type="Proteomes" id="UP000198677">
    <property type="component" value="Unassembled WGS sequence"/>
</dbReference>
<keyword evidence="1" id="KW-0812">Transmembrane</keyword>
<gene>
    <name evidence="2" type="ORF">SAMN05444583_11651</name>
</gene>
<feature type="transmembrane region" description="Helical" evidence="1">
    <location>
        <begin position="81"/>
        <end position="99"/>
    </location>
</feature>
<evidence type="ECO:0000313" key="2">
    <source>
        <dbReference type="EMBL" id="SEL86734.1"/>
    </source>
</evidence>
<keyword evidence="1" id="KW-0472">Membrane</keyword>
<protein>
    <submittedName>
        <fullName evidence="2">Uncharacterized protein</fullName>
    </submittedName>
</protein>
<dbReference type="AlphaFoldDB" id="A0A1H7TQK9"/>
<evidence type="ECO:0000256" key="1">
    <source>
        <dbReference type="SAM" id="Phobius"/>
    </source>
</evidence>
<feature type="transmembrane region" description="Helical" evidence="1">
    <location>
        <begin position="56"/>
        <end position="75"/>
    </location>
</feature>
<reference evidence="3" key="1">
    <citation type="submission" date="2016-10" db="EMBL/GenBank/DDBJ databases">
        <authorList>
            <person name="Varghese N."/>
            <person name="Submissions S."/>
        </authorList>
    </citation>
    <scope>NUCLEOTIDE SEQUENCE [LARGE SCALE GENOMIC DNA]</scope>
    <source>
        <strain evidence="3">DSM 44675</strain>
    </source>
</reference>
<dbReference type="RefSeq" id="WP_245816611.1">
    <property type="nucleotide sequence ID" value="NZ_FOAW01000016.1"/>
</dbReference>
<organism evidence="2 3">
    <name type="scientific">Rhodococcus maanshanensis</name>
    <dbReference type="NCBI Taxonomy" id="183556"/>
    <lineage>
        <taxon>Bacteria</taxon>
        <taxon>Bacillati</taxon>
        <taxon>Actinomycetota</taxon>
        <taxon>Actinomycetes</taxon>
        <taxon>Mycobacteriales</taxon>
        <taxon>Nocardiaceae</taxon>
        <taxon>Rhodococcus</taxon>
    </lineage>
</organism>
<evidence type="ECO:0000313" key="3">
    <source>
        <dbReference type="Proteomes" id="UP000198677"/>
    </source>
</evidence>
<sequence>MSVDEYEDHAESSGAVARGLRALSGAVAAGVVVLAVVVLGTSYLGGQRGFPGPGKVSVGAHIVAVVLVLLAQRVADHRRGVAGIFGSVGVFLVTGLLLWTQWWR</sequence>
<dbReference type="EMBL" id="FOAW01000016">
    <property type="protein sequence ID" value="SEL86734.1"/>
    <property type="molecule type" value="Genomic_DNA"/>
</dbReference>
<feature type="transmembrane region" description="Helical" evidence="1">
    <location>
        <begin position="20"/>
        <end position="44"/>
    </location>
</feature>
<proteinExistence type="predicted"/>
<accession>A0A1H7TQK9</accession>
<keyword evidence="1" id="KW-1133">Transmembrane helix</keyword>
<name>A0A1H7TQK9_9NOCA</name>